<dbReference type="PROSITE" id="PS51689">
    <property type="entry name" value="SAM_RNA_A_N6_MT"/>
    <property type="match status" value="1"/>
</dbReference>
<comment type="subunit">
    <text evidence="12">Homodimer. Component of the mitochondrial transcription initiation complex, composed at least of TFB2M, TFAM and POLRMT. In this complex TFAM recruits POLRMT to the promoter whereas TFB2M induces structural changes in POLRMT to enable promoter opening and trapping of the DNA non-template strand. Interacts with mitochondrial RNA polymerase POLRMT. Interacts with TFAM.</text>
</comment>
<dbReference type="CDD" id="cd02440">
    <property type="entry name" value="AdoMet_MTases"/>
    <property type="match status" value="1"/>
</dbReference>
<dbReference type="PANTHER" id="PTHR11727">
    <property type="entry name" value="DIMETHYLADENOSINE TRANSFERASE"/>
    <property type="match status" value="1"/>
</dbReference>
<accession>A0A8C5P2R1</accession>
<keyword evidence="17" id="KW-1185">Reference proteome</keyword>
<evidence type="ECO:0000256" key="9">
    <source>
        <dbReference type="ARBA" id="ARBA00023128"/>
    </source>
</evidence>
<keyword evidence="9" id="KW-0496">Mitochondrion</keyword>
<dbReference type="Pfam" id="PF00398">
    <property type="entry name" value="RrnaAD"/>
    <property type="match status" value="1"/>
</dbReference>
<evidence type="ECO:0000256" key="3">
    <source>
        <dbReference type="ARBA" id="ARBA00022603"/>
    </source>
</evidence>
<dbReference type="EC" id="2.1.1.-" evidence="14"/>
<dbReference type="Proteomes" id="UP000694385">
    <property type="component" value="Unassembled WGS sequence"/>
</dbReference>
<evidence type="ECO:0000313" key="16">
    <source>
        <dbReference type="Ensembl" id="ENSJJAP00000017853.1"/>
    </source>
</evidence>
<feature type="binding site" evidence="13">
    <location>
        <position position="75"/>
    </location>
    <ligand>
        <name>S-adenosyl-L-methionine</name>
        <dbReference type="ChEBI" id="CHEBI:59789"/>
    </ligand>
</feature>
<dbReference type="Gene3D" id="3.40.50.150">
    <property type="entry name" value="Vaccinia Virus protein VP39"/>
    <property type="match status" value="1"/>
</dbReference>
<dbReference type="AlphaFoldDB" id="A0A8C5P2R1"/>
<dbReference type="InterPro" id="IPR001737">
    <property type="entry name" value="KsgA/Erm"/>
</dbReference>
<evidence type="ECO:0000256" key="8">
    <source>
        <dbReference type="ARBA" id="ARBA00023015"/>
    </source>
</evidence>
<comment type="catalytic activity">
    <reaction evidence="11">
        <text>adenosine in rRNA + S-adenosyl-L-methionine = N(6)-methyladenosine in rRNA + S-adenosyl-L-homocysteine + H(+)</text>
        <dbReference type="Rhea" id="RHEA:58728"/>
        <dbReference type="Rhea" id="RHEA-COMP:15198"/>
        <dbReference type="Rhea" id="RHEA-COMP:15199"/>
        <dbReference type="ChEBI" id="CHEBI:15378"/>
        <dbReference type="ChEBI" id="CHEBI:57856"/>
        <dbReference type="ChEBI" id="CHEBI:59789"/>
        <dbReference type="ChEBI" id="CHEBI:74411"/>
        <dbReference type="ChEBI" id="CHEBI:74449"/>
    </reaction>
</comment>
<dbReference type="OMA" id="IFEVPWT"/>
<protein>
    <recommendedName>
        <fullName evidence="14">rRNA adenine N(6)-methyltransferase</fullName>
        <ecNumber evidence="14">2.1.1.-</ecNumber>
    </recommendedName>
</protein>
<evidence type="ECO:0000256" key="14">
    <source>
        <dbReference type="RuleBase" id="RU362106"/>
    </source>
</evidence>
<evidence type="ECO:0000256" key="12">
    <source>
        <dbReference type="ARBA" id="ARBA00062295"/>
    </source>
</evidence>
<dbReference type="GeneTree" id="ENSGT00950000183142"/>
<reference evidence="16" key="1">
    <citation type="submission" date="2025-08" db="UniProtKB">
        <authorList>
            <consortium name="Ensembl"/>
        </authorList>
    </citation>
    <scope>IDENTIFICATION</scope>
</reference>
<keyword evidence="6 13" id="KW-0694">RNA-binding</keyword>
<dbReference type="GO" id="GO:0000179">
    <property type="term" value="F:rRNA (adenine-N6,N6-)-dimethyltransferase activity"/>
    <property type="evidence" value="ECO:0007669"/>
    <property type="project" value="UniProtKB-UniRule"/>
</dbReference>
<dbReference type="OrthoDB" id="9895503at2759"/>
<proteinExistence type="inferred from homology"/>
<evidence type="ECO:0000259" key="15">
    <source>
        <dbReference type="SMART" id="SM00650"/>
    </source>
</evidence>
<organism evidence="16 17">
    <name type="scientific">Jaculus jaculus</name>
    <name type="common">Lesser Egyptian jerboa</name>
    <dbReference type="NCBI Taxonomy" id="51337"/>
    <lineage>
        <taxon>Eukaryota</taxon>
        <taxon>Metazoa</taxon>
        <taxon>Chordata</taxon>
        <taxon>Craniata</taxon>
        <taxon>Vertebrata</taxon>
        <taxon>Euteleostomi</taxon>
        <taxon>Mammalia</taxon>
        <taxon>Eutheria</taxon>
        <taxon>Euarchontoglires</taxon>
        <taxon>Glires</taxon>
        <taxon>Rodentia</taxon>
        <taxon>Myomorpha</taxon>
        <taxon>Dipodoidea</taxon>
        <taxon>Dipodidae</taxon>
        <taxon>Dipodinae</taxon>
        <taxon>Jaculus</taxon>
    </lineage>
</organism>
<evidence type="ECO:0000256" key="5">
    <source>
        <dbReference type="ARBA" id="ARBA00022691"/>
    </source>
</evidence>
<feature type="domain" description="Ribosomal RNA adenine methylase transferase N-terminal" evidence="15">
    <location>
        <begin position="83"/>
        <end position="278"/>
    </location>
</feature>
<evidence type="ECO:0000256" key="11">
    <source>
        <dbReference type="ARBA" id="ARBA00052995"/>
    </source>
</evidence>
<dbReference type="PIRSF" id="PIRSF027833">
    <property type="entry name" value="MtTFB2"/>
    <property type="match status" value="1"/>
</dbReference>
<evidence type="ECO:0000256" key="6">
    <source>
        <dbReference type="ARBA" id="ARBA00022884"/>
    </source>
</evidence>
<evidence type="ECO:0000256" key="13">
    <source>
        <dbReference type="PROSITE-ProRule" id="PRU01026"/>
    </source>
</evidence>
<dbReference type="InterPro" id="IPR020598">
    <property type="entry name" value="rRNA_Ade_methylase_Trfase_N"/>
</dbReference>
<keyword evidence="2 14" id="KW-0698">rRNA processing</keyword>
<feature type="binding site" evidence="13">
    <location>
        <position position="124"/>
    </location>
    <ligand>
        <name>S-adenosyl-L-methionine</name>
        <dbReference type="ChEBI" id="CHEBI:59789"/>
    </ligand>
</feature>
<dbReference type="PANTHER" id="PTHR11727:SF13">
    <property type="entry name" value="DIMETHYLADENOSINE TRANSFERASE 2, MITOCHONDRIAL"/>
    <property type="match status" value="1"/>
</dbReference>
<dbReference type="GO" id="GO:0042645">
    <property type="term" value="C:mitochondrial nucleoid"/>
    <property type="evidence" value="ECO:0007669"/>
    <property type="project" value="Ensembl"/>
</dbReference>
<sequence length="397" mass="45882">MWGRAAGLPPRLPVSLLAGPGRCCVLRAEAGTRKDLQARNRRGFSDYHPQHLPDLGFEDLTSWIPKGRSDPKRYVTSRHLANTVANIMQDKRQNRDQLLLEFNPGPGILTQALLETGVKVVALESDKAFIPHLESLRKIWNENLQVIHCDFFKLDPRNDDVVRPPVMLSHTLFQNLGIKPVHWTAGIPLKIIGVFPIKNERNALWKLLYDLYACTSIYRYGRVELNIFISEKEFQKLVATPKTPDLYQVLSVLWQVACEIKVLHVEPLSSFNTFTEYGQLSQPKHKEPLHPKGENLYFIRMTPHINLFTEHLSPINYDIFFHMVKHCFGKRNATLIHHLHSLSSVDTVDILKSMKEAKMKITQIHPRQFKRLFEIVECSKGYTYKWLYDDSLEDVTI</sequence>
<keyword evidence="5 13" id="KW-0949">S-adenosyl-L-methionine</keyword>
<keyword evidence="7" id="KW-0809">Transit peptide</keyword>
<evidence type="ECO:0000256" key="4">
    <source>
        <dbReference type="ARBA" id="ARBA00022679"/>
    </source>
</evidence>
<dbReference type="SUPFAM" id="SSF53335">
    <property type="entry name" value="S-adenosyl-L-methionine-dependent methyltransferases"/>
    <property type="match status" value="1"/>
</dbReference>
<gene>
    <name evidence="16" type="primary">Tfb2m</name>
</gene>
<dbReference type="CTD" id="64216"/>
<dbReference type="GO" id="GO:0006391">
    <property type="term" value="P:transcription initiation at mitochondrial promoter"/>
    <property type="evidence" value="ECO:0007669"/>
    <property type="project" value="Ensembl"/>
</dbReference>
<dbReference type="FunFam" id="3.40.50.150:FF:000209">
    <property type="entry name" value="rRNA adenine N(6)-methyltransferase"/>
    <property type="match status" value="1"/>
</dbReference>
<dbReference type="GO" id="GO:0003723">
    <property type="term" value="F:RNA binding"/>
    <property type="evidence" value="ECO:0007669"/>
    <property type="project" value="UniProtKB-UniRule"/>
</dbReference>
<name>A0A8C5P2R1_JACJA</name>
<keyword evidence="4 13" id="KW-0808">Transferase</keyword>
<reference evidence="16" key="2">
    <citation type="submission" date="2025-09" db="UniProtKB">
        <authorList>
            <consortium name="Ensembl"/>
        </authorList>
    </citation>
    <scope>IDENTIFICATION</scope>
</reference>
<keyword evidence="3 13" id="KW-0489">Methyltransferase</keyword>
<dbReference type="Ensembl" id="ENSJJAT00000024380.1">
    <property type="protein sequence ID" value="ENSJJAP00000017853.1"/>
    <property type="gene ID" value="ENSJJAG00000019285.1"/>
</dbReference>
<evidence type="ECO:0000256" key="1">
    <source>
        <dbReference type="ARBA" id="ARBA00004173"/>
    </source>
</evidence>
<comment type="caution">
    <text evidence="13">Lacks conserved residue(s) required for the propagation of feature annotation.</text>
</comment>
<dbReference type="GO" id="GO:0034246">
    <property type="term" value="F:mitochondrial transcription factor activity"/>
    <property type="evidence" value="ECO:0007669"/>
    <property type="project" value="Ensembl"/>
</dbReference>
<dbReference type="InterPro" id="IPR029063">
    <property type="entry name" value="SAM-dependent_MTases_sf"/>
</dbReference>
<dbReference type="GeneID" id="101608192"/>
<dbReference type="SMART" id="SM00650">
    <property type="entry name" value="rADc"/>
    <property type="match status" value="1"/>
</dbReference>
<evidence type="ECO:0000313" key="17">
    <source>
        <dbReference type="Proteomes" id="UP000694385"/>
    </source>
</evidence>
<evidence type="ECO:0000256" key="2">
    <source>
        <dbReference type="ARBA" id="ARBA00022552"/>
    </source>
</evidence>
<comment type="similarity">
    <text evidence="13 14">Belongs to the class I-like SAM-binding methyltransferase superfamily. rRNA adenine N(6)-methyltransferase family.</text>
</comment>
<evidence type="ECO:0000256" key="10">
    <source>
        <dbReference type="ARBA" id="ARBA00023163"/>
    </source>
</evidence>
<feature type="binding site" evidence="13">
    <location>
        <position position="150"/>
    </location>
    <ligand>
        <name>S-adenosyl-L-methionine</name>
        <dbReference type="ChEBI" id="CHEBI:59789"/>
    </ligand>
</feature>
<evidence type="ECO:0000256" key="7">
    <source>
        <dbReference type="ARBA" id="ARBA00022946"/>
    </source>
</evidence>
<comment type="subcellular location">
    <subcellularLocation>
        <location evidence="1">Mitochondrion</location>
    </subcellularLocation>
</comment>
<keyword evidence="10" id="KW-0804">Transcription</keyword>
<keyword evidence="8" id="KW-0805">Transcription regulation</keyword>